<organism evidence="2 3">
    <name type="scientific">Cytospora schulzeri</name>
    <dbReference type="NCBI Taxonomy" id="448051"/>
    <lineage>
        <taxon>Eukaryota</taxon>
        <taxon>Fungi</taxon>
        <taxon>Dikarya</taxon>
        <taxon>Ascomycota</taxon>
        <taxon>Pezizomycotina</taxon>
        <taxon>Sordariomycetes</taxon>
        <taxon>Sordariomycetidae</taxon>
        <taxon>Diaporthales</taxon>
        <taxon>Cytosporaceae</taxon>
        <taxon>Cytospora</taxon>
    </lineage>
</organism>
<dbReference type="EMBL" id="LKEA01000002">
    <property type="protein sequence ID" value="ROW11438.1"/>
    <property type="molecule type" value="Genomic_DNA"/>
</dbReference>
<dbReference type="InterPro" id="IPR014839">
    <property type="entry name" value="Crt10"/>
</dbReference>
<protein>
    <submittedName>
        <fullName evidence="2">Uncharacterized protein</fullName>
    </submittedName>
</protein>
<sequence>METADHDPVPEGRGYVPNYTVRYRGSQRAEHRFGPGRRADIQEMLHLQDEAQDPPEFNGQWEDFPHVARARMNLTALSQHYDLYFVAYRGYVYAYRLNRGIKVALGEPEAILDPKNHQTAMSKHVDGYINPNCPQEINHMIVGELGDEEILLVGRDNGDVVAWYTKSIAHYVETNVSGSEERSQRENERTSYASSRPHPKHFFADNVGISAWGLAIHKESRLIAVSSNAHEITVFAFAMNRKGGSETPSSPSGNEDDVHEPIPTGGKETVDITPSKIDKGESDALKKAMLILVMGDGVWHLPVYPWEPDSNWAANLPEFAKERRPVSLDRVLITESEAKARVAKLQRRFQTRQRSWRIVLSLGMEASNVPSIAFCEDAEGNANRVAGIDINGYLYIVDIWQIGRKPIRVPPHNVQTPAGRRHTPVRGWNVLPIMDTQLLPTDTVHAAIGLHPSKAIHRAKTSRGTWLDISKCMPEVPHDAASKLHQRRIANFRPNDVSGERDGLTVGVSSDGDALTTPLLSSQILNPILDPHDGLDFGAGPVHLEMTMVPYSGAHYAAFPTPKALVDFSGPRSAASRAQRVRAALTLTQLRQKARLWDAEDLLRDVSFLRFNEHDVEMLSLGEADCGTVCHHVLENWNAHNQPAHWDMQFGQRCSMLLRVPELNLVIMGSMCGRVTLLTLTKPPQLEEALAPSRTKVPRRAFRVDAVLPFEAEERSRERPFVCLLGIAVSPVPEARSRGLELRGRRRGRGREDGRAVGPEPEQEPPRRWRLILNYQDHTVLQYEIVKREEGEKGSWRDFTGPTVHKGGKFRAMASDEDDDETKDDDGSEASGSDDVGSHLEAVLTEADHPNWEHEAMLAAMGEGQWIETDSDEDDFPDMQIG</sequence>
<dbReference type="AlphaFoldDB" id="A0A423X644"/>
<dbReference type="Pfam" id="PF08728">
    <property type="entry name" value="CRT10"/>
    <property type="match status" value="1"/>
</dbReference>
<feature type="region of interest" description="Disordered" evidence="1">
    <location>
        <begin position="243"/>
        <end position="275"/>
    </location>
</feature>
<keyword evidence="3" id="KW-1185">Reference proteome</keyword>
<dbReference type="STRING" id="356882.A0A423X644"/>
<comment type="caution">
    <text evidence="2">The sequence shown here is derived from an EMBL/GenBank/DDBJ whole genome shotgun (WGS) entry which is preliminary data.</text>
</comment>
<feature type="region of interest" description="Disordered" evidence="1">
    <location>
        <begin position="791"/>
        <end position="882"/>
    </location>
</feature>
<feature type="compositionally biased region" description="Basic and acidic residues" evidence="1">
    <location>
        <begin position="846"/>
        <end position="856"/>
    </location>
</feature>
<accession>A0A423X644</accession>
<feature type="region of interest" description="Disordered" evidence="1">
    <location>
        <begin position="175"/>
        <end position="197"/>
    </location>
</feature>
<reference evidence="2 3" key="1">
    <citation type="submission" date="2015-09" db="EMBL/GenBank/DDBJ databases">
        <title>Host preference determinants of Valsa canker pathogens revealed by comparative genomics.</title>
        <authorList>
            <person name="Yin Z."/>
            <person name="Huang L."/>
        </authorList>
    </citation>
    <scope>NUCLEOTIDE SEQUENCE [LARGE SCALE GENOMIC DNA]</scope>
    <source>
        <strain evidence="2 3">03-1</strain>
    </source>
</reference>
<name>A0A423X644_9PEZI</name>
<evidence type="ECO:0000256" key="1">
    <source>
        <dbReference type="SAM" id="MobiDB-lite"/>
    </source>
</evidence>
<feature type="compositionally biased region" description="Acidic residues" evidence="1">
    <location>
        <begin position="815"/>
        <end position="828"/>
    </location>
</feature>
<evidence type="ECO:0000313" key="3">
    <source>
        <dbReference type="Proteomes" id="UP000283895"/>
    </source>
</evidence>
<feature type="compositionally biased region" description="Basic and acidic residues" evidence="1">
    <location>
        <begin position="179"/>
        <end position="189"/>
    </location>
</feature>
<feature type="compositionally biased region" description="Acidic residues" evidence="1">
    <location>
        <begin position="869"/>
        <end position="882"/>
    </location>
</feature>
<dbReference type="Proteomes" id="UP000283895">
    <property type="component" value="Unassembled WGS sequence"/>
</dbReference>
<gene>
    <name evidence="2" type="ORF">VMCG_01181</name>
</gene>
<feature type="region of interest" description="Disordered" evidence="1">
    <location>
        <begin position="736"/>
        <end position="765"/>
    </location>
</feature>
<evidence type="ECO:0000313" key="2">
    <source>
        <dbReference type="EMBL" id="ROW11438.1"/>
    </source>
</evidence>
<dbReference type="OrthoDB" id="5591786at2759"/>
<proteinExistence type="predicted"/>